<keyword evidence="6" id="KW-0732">Signal</keyword>
<feature type="signal peptide" evidence="6">
    <location>
        <begin position="1"/>
        <end position="18"/>
    </location>
</feature>
<dbReference type="InterPro" id="IPR050430">
    <property type="entry name" value="Peptidase_S1"/>
</dbReference>
<dbReference type="EMBL" id="BGZK01000539">
    <property type="protein sequence ID" value="GBP49198.1"/>
    <property type="molecule type" value="Genomic_DNA"/>
</dbReference>
<proteinExistence type="inferred from homology"/>
<dbReference type="InterPro" id="IPR043504">
    <property type="entry name" value="Peptidase_S1_PA_chymotrypsin"/>
</dbReference>
<dbReference type="PRINTS" id="PR00722">
    <property type="entry name" value="CHYMOTRYPSIN"/>
</dbReference>
<dbReference type="PANTHER" id="PTHR24276">
    <property type="entry name" value="POLYSERASE-RELATED"/>
    <property type="match status" value="1"/>
</dbReference>
<dbReference type="AlphaFoldDB" id="A0A4C1WCT1"/>
<evidence type="ECO:0000256" key="3">
    <source>
        <dbReference type="ARBA" id="ARBA00022801"/>
    </source>
</evidence>
<dbReference type="GO" id="GO:0004252">
    <property type="term" value="F:serine-type endopeptidase activity"/>
    <property type="evidence" value="ECO:0007669"/>
    <property type="project" value="InterPro"/>
</dbReference>
<keyword evidence="2" id="KW-0645">Protease</keyword>
<dbReference type="SUPFAM" id="SSF50494">
    <property type="entry name" value="Trypsin-like serine proteases"/>
    <property type="match status" value="1"/>
</dbReference>
<comment type="similarity">
    <text evidence="1">Belongs to the peptidase S1 family.</text>
</comment>
<keyword evidence="3" id="KW-0378">Hydrolase</keyword>
<keyword evidence="9" id="KW-1185">Reference proteome</keyword>
<dbReference type="PROSITE" id="PS50240">
    <property type="entry name" value="TRYPSIN_DOM"/>
    <property type="match status" value="1"/>
</dbReference>
<dbReference type="Proteomes" id="UP000299102">
    <property type="component" value="Unassembled WGS sequence"/>
</dbReference>
<evidence type="ECO:0000256" key="5">
    <source>
        <dbReference type="ARBA" id="ARBA00023157"/>
    </source>
</evidence>
<evidence type="ECO:0000256" key="4">
    <source>
        <dbReference type="ARBA" id="ARBA00022825"/>
    </source>
</evidence>
<dbReference type="GO" id="GO:0006508">
    <property type="term" value="P:proteolysis"/>
    <property type="evidence" value="ECO:0007669"/>
    <property type="project" value="UniProtKB-KW"/>
</dbReference>
<protein>
    <submittedName>
        <fullName evidence="8">Collagenase</fullName>
    </submittedName>
</protein>
<dbReference type="Gene3D" id="2.40.10.10">
    <property type="entry name" value="Trypsin-like serine proteases"/>
    <property type="match status" value="2"/>
</dbReference>
<name>A0A4C1WCT1_EUMVA</name>
<accession>A0A4C1WCT1</accession>
<reference evidence="8 9" key="1">
    <citation type="journal article" date="2019" name="Commun. Biol.">
        <title>The bagworm genome reveals a unique fibroin gene that provides high tensile strength.</title>
        <authorList>
            <person name="Kono N."/>
            <person name="Nakamura H."/>
            <person name="Ohtoshi R."/>
            <person name="Tomita M."/>
            <person name="Numata K."/>
            <person name="Arakawa K."/>
        </authorList>
    </citation>
    <scope>NUCLEOTIDE SEQUENCE [LARGE SCALE GENOMIC DNA]</scope>
</reference>
<comment type="caution">
    <text evidence="8">The sequence shown here is derived from an EMBL/GenBank/DDBJ whole genome shotgun (WGS) entry which is preliminary data.</text>
</comment>
<dbReference type="SMART" id="SM00020">
    <property type="entry name" value="Tryp_SPc"/>
    <property type="match status" value="1"/>
</dbReference>
<organism evidence="8 9">
    <name type="scientific">Eumeta variegata</name>
    <name type="common">Bagworm moth</name>
    <name type="synonym">Eumeta japonica</name>
    <dbReference type="NCBI Taxonomy" id="151549"/>
    <lineage>
        <taxon>Eukaryota</taxon>
        <taxon>Metazoa</taxon>
        <taxon>Ecdysozoa</taxon>
        <taxon>Arthropoda</taxon>
        <taxon>Hexapoda</taxon>
        <taxon>Insecta</taxon>
        <taxon>Pterygota</taxon>
        <taxon>Neoptera</taxon>
        <taxon>Endopterygota</taxon>
        <taxon>Lepidoptera</taxon>
        <taxon>Glossata</taxon>
        <taxon>Ditrysia</taxon>
        <taxon>Tineoidea</taxon>
        <taxon>Psychidae</taxon>
        <taxon>Oiketicinae</taxon>
        <taxon>Eumeta</taxon>
    </lineage>
</organism>
<evidence type="ECO:0000259" key="7">
    <source>
        <dbReference type="PROSITE" id="PS50240"/>
    </source>
</evidence>
<feature type="chain" id="PRO_5020034087" evidence="6">
    <location>
        <begin position="19"/>
        <end position="517"/>
    </location>
</feature>
<dbReference type="OrthoDB" id="5565075at2759"/>
<feature type="domain" description="Peptidase S1" evidence="7">
    <location>
        <begin position="59"/>
        <end position="331"/>
    </location>
</feature>
<dbReference type="STRING" id="151549.A0A4C1WCT1"/>
<evidence type="ECO:0000256" key="6">
    <source>
        <dbReference type="SAM" id="SignalP"/>
    </source>
</evidence>
<evidence type="ECO:0000313" key="9">
    <source>
        <dbReference type="Proteomes" id="UP000299102"/>
    </source>
</evidence>
<gene>
    <name evidence="8" type="ORF">EVAR_46216_1</name>
</gene>
<dbReference type="InterPro" id="IPR001254">
    <property type="entry name" value="Trypsin_dom"/>
</dbReference>
<dbReference type="InterPro" id="IPR001314">
    <property type="entry name" value="Peptidase_S1A"/>
</dbReference>
<evidence type="ECO:0000313" key="8">
    <source>
        <dbReference type="EMBL" id="GBP49198.1"/>
    </source>
</evidence>
<dbReference type="InterPro" id="IPR009003">
    <property type="entry name" value="Peptidase_S1_PA"/>
</dbReference>
<evidence type="ECO:0000256" key="1">
    <source>
        <dbReference type="ARBA" id="ARBA00007664"/>
    </source>
</evidence>
<sequence>MKVTVLVVVLAFAVSAYCEERETYEDVFVRDYHRRIGIPRARQIKAMEEQGTAANGQRIVGGVHADMSVVPYQVGLIIQLIMIFTSVCGGSLISSTHVLTAAICYSDDVLTAQHFTVVLGSNDLFNGGVRIVTTDVVLHPDWPIGSRVNELAILRIPAVTFTAAIQPIALPSGVDASSLFVGNWAIASGYGRTFTNDIINREQILHATQVQIITNEECAAVFGSQVVQSTNICTSGTGGVGLCGGDEGGPLALNSNNQRILVNTTDIEYPKDLLLKVAIASSKPSLISIDLSRSSRSNYLSLMMCRESHVLVHEFMSIYYALAGWSGNRERRDERTKRKREKEKGRRIVIFRRQQLQRRSPFGLYKSHILFELDQLRSQQLKIRVSILKQHIHTNINPRQILANFAKHHVNSSRDGSKCIHTLRRTLLVPFIIKVARLTRAAITPSMHKLRRPLHLATVVPDCRPDASRMPLAAACTIVYTQRYRMSETIPPRIHVFHVKPKRPKGLKNHTKRYLRT</sequence>
<keyword evidence="4" id="KW-0720">Serine protease</keyword>
<dbReference type="PANTHER" id="PTHR24276:SF91">
    <property type="entry name" value="AT26814P-RELATED"/>
    <property type="match status" value="1"/>
</dbReference>
<evidence type="ECO:0000256" key="2">
    <source>
        <dbReference type="ARBA" id="ARBA00022670"/>
    </source>
</evidence>
<keyword evidence="5" id="KW-1015">Disulfide bond</keyword>
<dbReference type="Pfam" id="PF00089">
    <property type="entry name" value="Trypsin"/>
    <property type="match status" value="1"/>
</dbReference>
<dbReference type="CDD" id="cd00190">
    <property type="entry name" value="Tryp_SPc"/>
    <property type="match status" value="1"/>
</dbReference>